<sequence>MQKLSEDASGGFEKAPTKPKDKAETPPPWFSSNLQDDMSKQRDVEAADRKIQREAGNDQFITHDQPRLRGRNEREVIDVDALEPESKEVVDISSSGDEDEDMEEVSIESPQQTDNVVIEDSELRAGDIADKIRAEPPKPVSQVEKLSQPSPEAKKPANESVLDNSGTMLPADKVAAEESEDEPIDWEQSEPEDDRRSTTNAAAARPAGGEIVPPKSPSETFEFVDEGDNTTGFADNNVDQDNDMDEGPVPASGLADQDQLVFGGGQDEDGDVYSDPEDEELFRQLAVEAEEHARFASSLNNRSQEQNAIDYERELRQLRNQQKKDRRDADEVTQTMIT</sequence>
<keyword evidence="2" id="KW-1185">Reference proteome</keyword>
<evidence type="ECO:0000313" key="1">
    <source>
        <dbReference type="EMBL" id="KAK3067287.1"/>
    </source>
</evidence>
<organism evidence="1 2">
    <name type="scientific">Coniosporium uncinatum</name>
    <dbReference type="NCBI Taxonomy" id="93489"/>
    <lineage>
        <taxon>Eukaryota</taxon>
        <taxon>Fungi</taxon>
        <taxon>Dikarya</taxon>
        <taxon>Ascomycota</taxon>
        <taxon>Pezizomycotina</taxon>
        <taxon>Dothideomycetes</taxon>
        <taxon>Dothideomycetes incertae sedis</taxon>
        <taxon>Coniosporium</taxon>
    </lineage>
</organism>
<accession>A0ACC3DF37</accession>
<reference evidence="1" key="1">
    <citation type="submission" date="2024-09" db="EMBL/GenBank/DDBJ databases">
        <title>Black Yeasts Isolated from many extreme environments.</title>
        <authorList>
            <person name="Coleine C."/>
            <person name="Stajich J.E."/>
            <person name="Selbmann L."/>
        </authorList>
    </citation>
    <scope>NUCLEOTIDE SEQUENCE</scope>
    <source>
        <strain evidence="1">CCFEE 5737</strain>
    </source>
</reference>
<evidence type="ECO:0000313" key="2">
    <source>
        <dbReference type="Proteomes" id="UP001186974"/>
    </source>
</evidence>
<dbReference type="EMBL" id="JAWDJW010005560">
    <property type="protein sequence ID" value="KAK3067287.1"/>
    <property type="molecule type" value="Genomic_DNA"/>
</dbReference>
<feature type="non-terminal residue" evidence="1">
    <location>
        <position position="338"/>
    </location>
</feature>
<protein>
    <submittedName>
        <fullName evidence="1">Uncharacterized protein</fullName>
    </submittedName>
</protein>
<proteinExistence type="predicted"/>
<comment type="caution">
    <text evidence="1">The sequence shown here is derived from an EMBL/GenBank/DDBJ whole genome shotgun (WGS) entry which is preliminary data.</text>
</comment>
<gene>
    <name evidence="1" type="ORF">LTS18_001205</name>
</gene>
<name>A0ACC3DF37_9PEZI</name>
<dbReference type="Proteomes" id="UP001186974">
    <property type="component" value="Unassembled WGS sequence"/>
</dbReference>